<dbReference type="GO" id="GO:0005986">
    <property type="term" value="P:sucrose biosynthetic process"/>
    <property type="evidence" value="ECO:0007669"/>
    <property type="project" value="TreeGrafter"/>
</dbReference>
<feature type="compositionally biased region" description="Pro residues" evidence="2">
    <location>
        <begin position="1"/>
        <end position="11"/>
    </location>
</feature>
<dbReference type="PANTHER" id="PTHR11556">
    <property type="entry name" value="FRUCTOSE-1,6-BISPHOSPHATASE-RELATED"/>
    <property type="match status" value="1"/>
</dbReference>
<dbReference type="AlphaFoldDB" id="A0A2V3IGV3"/>
<name>A0A2V3IGV3_9FLOR</name>
<keyword evidence="5" id="KW-1185">Reference proteome</keyword>
<dbReference type="GO" id="GO:0006000">
    <property type="term" value="P:fructose metabolic process"/>
    <property type="evidence" value="ECO:0007669"/>
    <property type="project" value="TreeGrafter"/>
</dbReference>
<reference evidence="4 5" key="1">
    <citation type="journal article" date="2018" name="Mol. Biol. Evol.">
        <title>Analysis of the draft genome of the red seaweed Gracilariopsis chorda provides insights into genome size evolution in Rhodophyta.</title>
        <authorList>
            <person name="Lee J."/>
            <person name="Yang E.C."/>
            <person name="Graf L."/>
            <person name="Yang J.H."/>
            <person name="Qiu H."/>
            <person name="Zel Zion U."/>
            <person name="Chan C.X."/>
            <person name="Stephens T.G."/>
            <person name="Weber A.P.M."/>
            <person name="Boo G.H."/>
            <person name="Boo S.M."/>
            <person name="Kim K.M."/>
            <person name="Shin Y."/>
            <person name="Jung M."/>
            <person name="Lee S.J."/>
            <person name="Yim H.S."/>
            <person name="Lee J.H."/>
            <person name="Bhattacharya D."/>
            <person name="Yoon H.S."/>
        </authorList>
    </citation>
    <scope>NUCLEOTIDE SEQUENCE [LARGE SCALE GENOMIC DNA]</scope>
    <source>
        <strain evidence="4 5">SKKU-2015</strain>
        <tissue evidence="4">Whole body</tissue>
    </source>
</reference>
<evidence type="ECO:0000259" key="3">
    <source>
        <dbReference type="Pfam" id="PF00316"/>
    </source>
</evidence>
<dbReference type="GO" id="GO:0042132">
    <property type="term" value="F:fructose 1,6-bisphosphate 1-phosphatase activity"/>
    <property type="evidence" value="ECO:0007669"/>
    <property type="project" value="TreeGrafter"/>
</dbReference>
<dbReference type="PANTHER" id="PTHR11556:SF35">
    <property type="entry name" value="SEDOHEPTULOSE-1,7-BISPHOSPHATASE, CHLOROPLASTIC"/>
    <property type="match status" value="1"/>
</dbReference>
<comment type="pathway">
    <text evidence="1">Carbohydrate biosynthesis.</text>
</comment>
<dbReference type="SUPFAM" id="SSF56655">
    <property type="entry name" value="Carbohydrate phosphatase"/>
    <property type="match status" value="1"/>
</dbReference>
<dbReference type="InterPro" id="IPR033391">
    <property type="entry name" value="FBPase_N"/>
</dbReference>
<dbReference type="GO" id="GO:0030388">
    <property type="term" value="P:fructose 1,6-bisphosphate metabolic process"/>
    <property type="evidence" value="ECO:0007669"/>
    <property type="project" value="TreeGrafter"/>
</dbReference>
<evidence type="ECO:0000256" key="1">
    <source>
        <dbReference type="ARBA" id="ARBA00024331"/>
    </source>
</evidence>
<evidence type="ECO:0000313" key="4">
    <source>
        <dbReference type="EMBL" id="PXF41253.1"/>
    </source>
</evidence>
<sequence>MPATPTPPFGRLPPSAHSQPPAKRLKPSHMATAAPPIMEIVSPASPMGLRLSSDVNKAATVFLSHVRRTFARFPVDYTGELVRLLDDIATFTCSLASSVAYDPADSNSDTAIITQLYRLLAADGYCCIVLAKGMDQPLTFDDSVLHGNYVVCVSPLDKDTIGSDERDIAGMTFSVYKRKSSASLPGRGKDLQQKLLHQVAAGYAAFSSATTLYYTMGHGVYSFVLHPVALQYFLQPAMKLVLPENPTVVYSDRAMLKTIQPISNSLSKLVHKMCCSMFTTGCLVGDVHQLLQTGGLLVAADVHLMCEAAPLPSSSSNAVLWLPMNSELEF</sequence>
<dbReference type="GO" id="GO:0005829">
    <property type="term" value="C:cytosol"/>
    <property type="evidence" value="ECO:0007669"/>
    <property type="project" value="TreeGrafter"/>
</dbReference>
<dbReference type="EMBL" id="NBIV01000225">
    <property type="protein sequence ID" value="PXF41253.1"/>
    <property type="molecule type" value="Genomic_DNA"/>
</dbReference>
<feature type="region of interest" description="Disordered" evidence="2">
    <location>
        <begin position="1"/>
        <end position="29"/>
    </location>
</feature>
<dbReference type="GO" id="GO:0006094">
    <property type="term" value="P:gluconeogenesis"/>
    <property type="evidence" value="ECO:0007669"/>
    <property type="project" value="TreeGrafter"/>
</dbReference>
<evidence type="ECO:0000313" key="5">
    <source>
        <dbReference type="Proteomes" id="UP000247409"/>
    </source>
</evidence>
<dbReference type="InterPro" id="IPR000146">
    <property type="entry name" value="FBPase_class-1"/>
</dbReference>
<dbReference type="Pfam" id="PF00316">
    <property type="entry name" value="FBPase"/>
    <property type="match status" value="1"/>
</dbReference>
<protein>
    <submittedName>
        <fullName evidence="4">Fructose-1,6-bisphosphatase class 1</fullName>
    </submittedName>
</protein>
<proteinExistence type="predicted"/>
<dbReference type="GO" id="GO:0006002">
    <property type="term" value="P:fructose 6-phosphate metabolic process"/>
    <property type="evidence" value="ECO:0007669"/>
    <property type="project" value="TreeGrafter"/>
</dbReference>
<evidence type="ECO:0000256" key="2">
    <source>
        <dbReference type="SAM" id="MobiDB-lite"/>
    </source>
</evidence>
<accession>A0A2V3IGV3</accession>
<dbReference type="STRING" id="448386.A0A2V3IGV3"/>
<dbReference type="Gene3D" id="3.30.540.10">
    <property type="entry name" value="Fructose-1,6-Bisphosphatase, subunit A, domain 1"/>
    <property type="match status" value="1"/>
</dbReference>
<organism evidence="4 5">
    <name type="scientific">Gracilariopsis chorda</name>
    <dbReference type="NCBI Taxonomy" id="448386"/>
    <lineage>
        <taxon>Eukaryota</taxon>
        <taxon>Rhodophyta</taxon>
        <taxon>Florideophyceae</taxon>
        <taxon>Rhodymeniophycidae</taxon>
        <taxon>Gracilariales</taxon>
        <taxon>Gracilariaceae</taxon>
        <taxon>Gracilariopsis</taxon>
    </lineage>
</organism>
<feature type="domain" description="Fructose-1-6-bisphosphatase class I N-terminal" evidence="3">
    <location>
        <begin position="117"/>
        <end position="228"/>
    </location>
</feature>
<dbReference type="OrthoDB" id="322at2759"/>
<dbReference type="Proteomes" id="UP000247409">
    <property type="component" value="Unassembled WGS sequence"/>
</dbReference>
<comment type="caution">
    <text evidence="4">The sequence shown here is derived from an EMBL/GenBank/DDBJ whole genome shotgun (WGS) entry which is preliminary data.</text>
</comment>
<gene>
    <name evidence="4" type="ORF">BWQ96_09013</name>
</gene>